<keyword evidence="5" id="KW-1185">Reference proteome</keyword>
<dbReference type="PANTHER" id="PTHR47205">
    <property type="entry name" value="OS07G0599000 PROTEIN"/>
    <property type="match status" value="1"/>
</dbReference>
<evidence type="ECO:0000256" key="2">
    <source>
        <dbReference type="PROSITE-ProRule" id="PRU00708"/>
    </source>
</evidence>
<feature type="repeat" description="PPR" evidence="2">
    <location>
        <begin position="179"/>
        <end position="213"/>
    </location>
</feature>
<dbReference type="EMBL" id="SMMG02000002">
    <property type="protein sequence ID" value="KAA3483762.1"/>
    <property type="molecule type" value="Genomic_DNA"/>
</dbReference>
<dbReference type="PANTHER" id="PTHR47205:SF1">
    <property type="entry name" value="OS07G0599000 PROTEIN"/>
    <property type="match status" value="1"/>
</dbReference>
<dbReference type="Pfam" id="PF13812">
    <property type="entry name" value="PPR_3"/>
    <property type="match status" value="2"/>
</dbReference>
<dbReference type="OrthoDB" id="185373at2759"/>
<keyword evidence="1" id="KW-0677">Repeat</keyword>
<protein>
    <submittedName>
        <fullName evidence="4">Pentatricopeptide repeat-containing protein mitochondrial-like</fullName>
    </submittedName>
</protein>
<dbReference type="AlphaFoldDB" id="A0A5B6WSC3"/>
<evidence type="ECO:0000313" key="4">
    <source>
        <dbReference type="EMBL" id="KAA3483762.1"/>
    </source>
</evidence>
<gene>
    <name evidence="4" type="ORF">EPI10_005904</name>
</gene>
<dbReference type="Gene3D" id="1.25.40.10">
    <property type="entry name" value="Tetratricopeptide repeat domain"/>
    <property type="match status" value="3"/>
</dbReference>
<evidence type="ECO:0000256" key="3">
    <source>
        <dbReference type="SAM" id="MobiDB-lite"/>
    </source>
</evidence>
<reference evidence="5" key="1">
    <citation type="journal article" date="2019" name="Plant Biotechnol. J.">
        <title>Genome sequencing of the Australian wild diploid species Gossypium australe highlights disease resistance and delayed gland morphogenesis.</title>
        <authorList>
            <person name="Cai Y."/>
            <person name="Cai X."/>
            <person name="Wang Q."/>
            <person name="Wang P."/>
            <person name="Zhang Y."/>
            <person name="Cai C."/>
            <person name="Xu Y."/>
            <person name="Wang K."/>
            <person name="Zhou Z."/>
            <person name="Wang C."/>
            <person name="Geng S."/>
            <person name="Li B."/>
            <person name="Dong Q."/>
            <person name="Hou Y."/>
            <person name="Wang H."/>
            <person name="Ai P."/>
            <person name="Liu Z."/>
            <person name="Yi F."/>
            <person name="Sun M."/>
            <person name="An G."/>
            <person name="Cheng J."/>
            <person name="Zhang Y."/>
            <person name="Shi Q."/>
            <person name="Xie Y."/>
            <person name="Shi X."/>
            <person name="Chang Y."/>
            <person name="Huang F."/>
            <person name="Chen Y."/>
            <person name="Hong S."/>
            <person name="Mi L."/>
            <person name="Sun Q."/>
            <person name="Zhang L."/>
            <person name="Zhou B."/>
            <person name="Peng R."/>
            <person name="Zhang X."/>
            <person name="Liu F."/>
        </authorList>
    </citation>
    <scope>NUCLEOTIDE SEQUENCE [LARGE SCALE GENOMIC DNA]</scope>
    <source>
        <strain evidence="5">cv. PA1801</strain>
    </source>
</reference>
<dbReference type="PROSITE" id="PS51375">
    <property type="entry name" value="PPR"/>
    <property type="match status" value="2"/>
</dbReference>
<dbReference type="InterPro" id="IPR011990">
    <property type="entry name" value="TPR-like_helical_dom_sf"/>
</dbReference>
<comment type="caution">
    <text evidence="4">The sequence shown here is derived from an EMBL/GenBank/DDBJ whole genome shotgun (WGS) entry which is preliminary data.</text>
</comment>
<sequence>MASQMAILTRTRILLRVSQTKSISSFPFLSQEPQLAESAHTAETQTTPLPPNPASGSPLYHENWRDPNAARKTTSLAQSLIPLGFLSQTPGQRIQYLSQILDAPALMNHFADLMTQQRWTDVKELFEFWVRSLDKNGKPNKPDVNLYNHYLRANFMIGASAGDLLDLVAQMDEFAIVPNTAAFNFVLKAMKQAKETEAAEKLLERMLQGGTESLPDDETYDLVIGMLFEAQQFEAALNHIDMALKSGYKLSMRVFTECVACCVKQGRLDELATVIEMCKTTDQNRALYPNWTLCNYLAEVAMQADNSKLAFYALEFMAKWIARGENARPPFLLSVDEGLIVSALATAGRTYSSKLLDVSWAILRRSLRQKKVPNPESFLGKIYAHASLGNLQKAFGTLHEFEATHGKSTSEAEDLFSPFTSLYPLVVACSKNGFETLDSVYYQLENLSRADPPYKSVAALNCIILGCGNIWDIERAYQTFDAISSSFGLTPDIHSYNALIYAFGKLKKVCISLPCMYIHLQPVLSWDLSCELKPNSSSKYILSWQTFEASSVFEHMLSLGVKPNAKSYSLLIDAHLINRDQKAALSTVDKMVTAGFVPSKETLKRVRRRCIREMDYECDDKVESLAKKFRIRMGSENRRSILFDLDYGTEYAS</sequence>
<dbReference type="InterPro" id="IPR044605">
    <property type="entry name" value="At1g26460-like"/>
</dbReference>
<evidence type="ECO:0000256" key="1">
    <source>
        <dbReference type="ARBA" id="ARBA00022737"/>
    </source>
</evidence>
<dbReference type="Proteomes" id="UP000325315">
    <property type="component" value="Unassembled WGS sequence"/>
</dbReference>
<dbReference type="InterPro" id="IPR002885">
    <property type="entry name" value="PPR_rpt"/>
</dbReference>
<name>A0A5B6WSC3_9ROSI</name>
<feature type="repeat" description="PPR" evidence="2">
    <location>
        <begin position="564"/>
        <end position="598"/>
    </location>
</feature>
<organism evidence="4 5">
    <name type="scientific">Gossypium australe</name>
    <dbReference type="NCBI Taxonomy" id="47621"/>
    <lineage>
        <taxon>Eukaryota</taxon>
        <taxon>Viridiplantae</taxon>
        <taxon>Streptophyta</taxon>
        <taxon>Embryophyta</taxon>
        <taxon>Tracheophyta</taxon>
        <taxon>Spermatophyta</taxon>
        <taxon>Magnoliopsida</taxon>
        <taxon>eudicotyledons</taxon>
        <taxon>Gunneridae</taxon>
        <taxon>Pentapetalae</taxon>
        <taxon>rosids</taxon>
        <taxon>malvids</taxon>
        <taxon>Malvales</taxon>
        <taxon>Malvaceae</taxon>
        <taxon>Malvoideae</taxon>
        <taxon>Gossypium</taxon>
    </lineage>
</organism>
<proteinExistence type="predicted"/>
<feature type="region of interest" description="Disordered" evidence="3">
    <location>
        <begin position="34"/>
        <end position="55"/>
    </location>
</feature>
<accession>A0A5B6WSC3</accession>
<evidence type="ECO:0000313" key="5">
    <source>
        <dbReference type="Proteomes" id="UP000325315"/>
    </source>
</evidence>